<reference evidence="3" key="1">
    <citation type="journal article" date="2022" name="Int. J. Mol. Sci.">
        <title>Draft Genome of Tanacetum Coccineum: Genomic Comparison of Closely Related Tanacetum-Family Plants.</title>
        <authorList>
            <person name="Yamashiro T."/>
            <person name="Shiraishi A."/>
            <person name="Nakayama K."/>
            <person name="Satake H."/>
        </authorList>
    </citation>
    <scope>NUCLEOTIDE SEQUENCE</scope>
</reference>
<protein>
    <submittedName>
        <fullName evidence="3">3-hydroxyisobutyryl-CoA hydrolase 1-like protein</fullName>
    </submittedName>
</protein>
<organism evidence="3 4">
    <name type="scientific">Tanacetum coccineum</name>
    <dbReference type="NCBI Taxonomy" id="301880"/>
    <lineage>
        <taxon>Eukaryota</taxon>
        <taxon>Viridiplantae</taxon>
        <taxon>Streptophyta</taxon>
        <taxon>Embryophyta</taxon>
        <taxon>Tracheophyta</taxon>
        <taxon>Spermatophyta</taxon>
        <taxon>Magnoliopsida</taxon>
        <taxon>eudicotyledons</taxon>
        <taxon>Gunneridae</taxon>
        <taxon>Pentapetalae</taxon>
        <taxon>asterids</taxon>
        <taxon>campanulids</taxon>
        <taxon>Asterales</taxon>
        <taxon>Asteraceae</taxon>
        <taxon>Asteroideae</taxon>
        <taxon>Anthemideae</taxon>
        <taxon>Anthemidinae</taxon>
        <taxon>Tanacetum</taxon>
    </lineage>
</organism>
<dbReference type="EMBL" id="BQNB010013151">
    <property type="protein sequence ID" value="GJT12492.1"/>
    <property type="molecule type" value="Genomic_DNA"/>
</dbReference>
<dbReference type="Proteomes" id="UP001151760">
    <property type="component" value="Unassembled WGS sequence"/>
</dbReference>
<comment type="caution">
    <text evidence="3">The sequence shown here is derived from an EMBL/GenBank/DDBJ whole genome shotgun (WGS) entry which is preliminary data.</text>
</comment>
<feature type="region of interest" description="Disordered" evidence="1">
    <location>
        <begin position="76"/>
        <end position="167"/>
    </location>
</feature>
<name>A0ABQ5BFJ2_9ASTR</name>
<evidence type="ECO:0000313" key="4">
    <source>
        <dbReference type="Proteomes" id="UP001151760"/>
    </source>
</evidence>
<accession>A0ABQ5BFJ2</accession>
<dbReference type="Pfam" id="PF05699">
    <property type="entry name" value="Dimer_Tnp_hAT"/>
    <property type="match status" value="1"/>
</dbReference>
<feature type="compositionally biased region" description="Low complexity" evidence="1">
    <location>
        <begin position="104"/>
        <end position="119"/>
    </location>
</feature>
<evidence type="ECO:0000259" key="2">
    <source>
        <dbReference type="Pfam" id="PF05699"/>
    </source>
</evidence>
<evidence type="ECO:0000256" key="1">
    <source>
        <dbReference type="SAM" id="MobiDB-lite"/>
    </source>
</evidence>
<feature type="domain" description="HAT C-terminal dimerisation" evidence="2">
    <location>
        <begin position="25"/>
        <end position="62"/>
    </location>
</feature>
<keyword evidence="4" id="KW-1185">Reference proteome</keyword>
<reference evidence="3" key="2">
    <citation type="submission" date="2022-01" db="EMBL/GenBank/DDBJ databases">
        <authorList>
            <person name="Yamashiro T."/>
            <person name="Shiraishi A."/>
            <person name="Satake H."/>
            <person name="Nakayama K."/>
        </authorList>
    </citation>
    <scope>NUCLEOTIDE SEQUENCE</scope>
</reference>
<sequence>MRLIPNEDDQSKLTAEKNMYRNAEAEWWSSYENKVPILKKFAIKVLSLTCSATGCERNWSIFSLIDESNEWLIGRMYEDEPPRNDQSNVDDSNYNLRSNDVYASSSSRGRGRVGSSSRSDLVDEDDEVVILENSDTEEDVEEEESDHNDEGYTFDDDDDDGEFGDLD</sequence>
<feature type="compositionally biased region" description="Polar residues" evidence="1">
    <location>
        <begin position="84"/>
        <end position="103"/>
    </location>
</feature>
<dbReference type="SUPFAM" id="SSF53098">
    <property type="entry name" value="Ribonuclease H-like"/>
    <property type="match status" value="1"/>
</dbReference>
<proteinExistence type="predicted"/>
<dbReference type="InterPro" id="IPR012337">
    <property type="entry name" value="RNaseH-like_sf"/>
</dbReference>
<dbReference type="InterPro" id="IPR008906">
    <property type="entry name" value="HATC_C_dom"/>
</dbReference>
<gene>
    <name evidence="3" type="ORF">Tco_0859534</name>
</gene>
<feature type="compositionally biased region" description="Acidic residues" evidence="1">
    <location>
        <begin position="122"/>
        <end position="167"/>
    </location>
</feature>
<evidence type="ECO:0000313" key="3">
    <source>
        <dbReference type="EMBL" id="GJT12492.1"/>
    </source>
</evidence>